<dbReference type="AlphaFoldDB" id="A0A8J3NVH9"/>
<comment type="caution">
    <text evidence="2">The sequence shown here is derived from an EMBL/GenBank/DDBJ whole genome shotgun (WGS) entry which is preliminary data.</text>
</comment>
<organism evidence="2 3">
    <name type="scientific">Catellatospora chokoriensis</name>
    <dbReference type="NCBI Taxonomy" id="310353"/>
    <lineage>
        <taxon>Bacteria</taxon>
        <taxon>Bacillati</taxon>
        <taxon>Actinomycetota</taxon>
        <taxon>Actinomycetes</taxon>
        <taxon>Micromonosporales</taxon>
        <taxon>Micromonosporaceae</taxon>
        <taxon>Catellatospora</taxon>
    </lineage>
</organism>
<protein>
    <submittedName>
        <fullName evidence="2">Uncharacterized protein</fullName>
    </submittedName>
</protein>
<name>A0A8J3NVH9_9ACTN</name>
<evidence type="ECO:0000313" key="3">
    <source>
        <dbReference type="Proteomes" id="UP000619293"/>
    </source>
</evidence>
<dbReference type="Proteomes" id="UP000619293">
    <property type="component" value="Unassembled WGS sequence"/>
</dbReference>
<keyword evidence="1" id="KW-1133">Transmembrane helix</keyword>
<accession>A0A8J3NVH9</accession>
<keyword evidence="3" id="KW-1185">Reference proteome</keyword>
<keyword evidence="1" id="KW-0472">Membrane</keyword>
<sequence length="73" mass="7894">MGNSSWAMSMGTIWIVGMLVISITGMLLWHRRQDQRAKAALSPAADQLTAIAAQLTDLQARVGKIEKVLASVD</sequence>
<keyword evidence="1" id="KW-0812">Transmembrane</keyword>
<reference evidence="2 3" key="1">
    <citation type="submission" date="2021-01" db="EMBL/GenBank/DDBJ databases">
        <title>Whole genome shotgun sequence of Catellatospora chokoriensis NBRC 107358.</title>
        <authorList>
            <person name="Komaki H."/>
            <person name="Tamura T."/>
        </authorList>
    </citation>
    <scope>NUCLEOTIDE SEQUENCE [LARGE SCALE GENOMIC DNA]</scope>
    <source>
        <strain evidence="2 3">NBRC 107358</strain>
    </source>
</reference>
<proteinExistence type="predicted"/>
<feature type="transmembrane region" description="Helical" evidence="1">
    <location>
        <begin position="6"/>
        <end position="29"/>
    </location>
</feature>
<dbReference type="EMBL" id="BONG01000043">
    <property type="protein sequence ID" value="GIF92300.1"/>
    <property type="molecule type" value="Genomic_DNA"/>
</dbReference>
<evidence type="ECO:0000256" key="1">
    <source>
        <dbReference type="SAM" id="Phobius"/>
    </source>
</evidence>
<dbReference type="RefSeq" id="WP_191841959.1">
    <property type="nucleotide sequence ID" value="NZ_BAAALB010000017.1"/>
</dbReference>
<gene>
    <name evidence="2" type="ORF">Cch02nite_57440</name>
</gene>
<evidence type="ECO:0000313" key="2">
    <source>
        <dbReference type="EMBL" id="GIF92300.1"/>
    </source>
</evidence>